<feature type="chain" id="PRO_5038278314" evidence="2">
    <location>
        <begin position="20"/>
        <end position="470"/>
    </location>
</feature>
<dbReference type="EMBL" id="SHOA02000001">
    <property type="protein sequence ID" value="TDH70619.1"/>
    <property type="molecule type" value="Genomic_DNA"/>
</dbReference>
<evidence type="ECO:0000256" key="2">
    <source>
        <dbReference type="SAM" id="SignalP"/>
    </source>
</evidence>
<sequence>MWRHVRVLCFLVGIPLSAATSAAHLSLKVSKESTDATSLTDSNSSSTSPGTVSAAPTDGSLSTSAFVNSDTLTASNSSAWHMKPVTSIQARVQGDAPVWNKDAKKWLSMYGKTLNETYESSLDTANTATVEGVLMYVQAEGINVNEHSVKCERKNKMQYIVFYEITIVQPSYGIKFYEKHNPPEYGEFVAMDGGKCTDVGDALSEDCKVYYGLDDAMHIGPMVGCGLQTLDPRAPYPGNYWFSYPGACAQELREDKTEESRALYPSGLCAMGKEPDGETCSFSYKILGYLDLDNLVGITQLGYKNYTDFCQDGGVEFKAKNTGSGFNVEESIDFWKNPGDQEANANRTSAMVKMYNDLVISGNNSNMEPLPDIKDLTSTNPNCYENSEACATTSYGCNRTLYSQICTVCMSNAKGCVAAPTSFSFPKLTAVRPASSDSSLNSTETSDSSQLSCLMPMLVGIVAAFVGGVL</sequence>
<gene>
    <name evidence="4" type="ORF">CCR75_002913</name>
    <name evidence="3" type="ORF">CCR75_009485</name>
</gene>
<dbReference type="GeneID" id="94346681"/>
<feature type="compositionally biased region" description="Low complexity" evidence="1">
    <location>
        <begin position="35"/>
        <end position="57"/>
    </location>
</feature>
<reference evidence="4 5" key="1">
    <citation type="journal article" date="2021" name="Genome Biol.">
        <title>AFLAP: assembly-free linkage analysis pipeline using k-mers from genome sequencing data.</title>
        <authorList>
            <person name="Fletcher K."/>
            <person name="Zhang L."/>
            <person name="Gil J."/>
            <person name="Han R."/>
            <person name="Cavanaugh K."/>
            <person name="Michelmore R."/>
        </authorList>
    </citation>
    <scope>NUCLEOTIDE SEQUENCE [LARGE SCALE GENOMIC DNA]</scope>
    <source>
        <strain evidence="4 5">SF5</strain>
    </source>
</reference>
<evidence type="ECO:0000313" key="5">
    <source>
        <dbReference type="Proteomes" id="UP000294530"/>
    </source>
</evidence>
<proteinExistence type="predicted"/>
<name>A0A976FQC3_BRELC</name>
<dbReference type="KEGG" id="blac:94346681"/>
<keyword evidence="5" id="KW-1185">Reference proteome</keyword>
<reference evidence="4" key="2">
    <citation type="submission" date="2021-07" db="EMBL/GenBank/DDBJ databases">
        <authorList>
            <person name="Fletcher K."/>
        </authorList>
    </citation>
    <scope>NUCLEOTIDE SEQUENCE</scope>
    <source>
        <strain evidence="4">SF5</strain>
    </source>
</reference>
<protein>
    <submittedName>
        <fullName evidence="4">Uncharacterized protein</fullName>
    </submittedName>
</protein>
<comment type="caution">
    <text evidence="4">The sequence shown here is derived from an EMBL/GenBank/DDBJ whole genome shotgun (WGS) entry which is preliminary data.</text>
</comment>
<dbReference type="AlphaFoldDB" id="A0A976FQC3"/>
<feature type="region of interest" description="Disordered" evidence="1">
    <location>
        <begin position="34"/>
        <end position="58"/>
    </location>
</feature>
<evidence type="ECO:0000313" key="4">
    <source>
        <dbReference type="EMBL" id="TDH70958.1"/>
    </source>
</evidence>
<evidence type="ECO:0000313" key="3">
    <source>
        <dbReference type="EMBL" id="TDH70619.1"/>
    </source>
</evidence>
<dbReference type="OrthoDB" id="159388at2759"/>
<dbReference type="Proteomes" id="UP000294530">
    <property type="component" value="Unassembled WGS sequence"/>
</dbReference>
<feature type="signal peptide" evidence="2">
    <location>
        <begin position="1"/>
        <end position="19"/>
    </location>
</feature>
<dbReference type="EMBL" id="SHOA02000001">
    <property type="protein sequence ID" value="TDH70958.1"/>
    <property type="molecule type" value="Genomic_DNA"/>
</dbReference>
<dbReference type="RefSeq" id="XP_067820457.1">
    <property type="nucleotide sequence ID" value="XM_067961010.1"/>
</dbReference>
<accession>A0A976FQC3</accession>
<organism evidence="4 5">
    <name type="scientific">Bremia lactucae</name>
    <name type="common">Lettuce downy mildew</name>
    <dbReference type="NCBI Taxonomy" id="4779"/>
    <lineage>
        <taxon>Eukaryota</taxon>
        <taxon>Sar</taxon>
        <taxon>Stramenopiles</taxon>
        <taxon>Oomycota</taxon>
        <taxon>Peronosporomycetes</taxon>
        <taxon>Peronosporales</taxon>
        <taxon>Peronosporaceae</taxon>
        <taxon>Bremia</taxon>
    </lineage>
</organism>
<evidence type="ECO:0000256" key="1">
    <source>
        <dbReference type="SAM" id="MobiDB-lite"/>
    </source>
</evidence>
<dbReference type="PANTHER" id="PTHR33946:SF4">
    <property type="entry name" value="COAGULATION FACTOR XI"/>
    <property type="match status" value="1"/>
</dbReference>
<dbReference type="PANTHER" id="PTHR33946">
    <property type="match status" value="1"/>
</dbReference>
<keyword evidence="2" id="KW-0732">Signal</keyword>